<gene>
    <name evidence="2" type="ORF">IE81DRAFT_321672</name>
</gene>
<dbReference type="Proteomes" id="UP000245783">
    <property type="component" value="Unassembled WGS sequence"/>
</dbReference>
<dbReference type="InParanoid" id="A0A316W2V0"/>
<organism evidence="2 3">
    <name type="scientific">Ceraceosorus guamensis</name>
    <dbReference type="NCBI Taxonomy" id="1522189"/>
    <lineage>
        <taxon>Eukaryota</taxon>
        <taxon>Fungi</taxon>
        <taxon>Dikarya</taxon>
        <taxon>Basidiomycota</taxon>
        <taxon>Ustilaginomycotina</taxon>
        <taxon>Exobasidiomycetes</taxon>
        <taxon>Ceraceosorales</taxon>
        <taxon>Ceraceosoraceae</taxon>
        <taxon>Ceraceosorus</taxon>
    </lineage>
</organism>
<keyword evidence="1" id="KW-0732">Signal</keyword>
<evidence type="ECO:0000313" key="2">
    <source>
        <dbReference type="EMBL" id="PWN44019.1"/>
    </source>
</evidence>
<feature type="signal peptide" evidence="1">
    <location>
        <begin position="1"/>
        <end position="28"/>
    </location>
</feature>
<dbReference type="RefSeq" id="XP_025371179.1">
    <property type="nucleotide sequence ID" value="XM_025513421.1"/>
</dbReference>
<dbReference type="EMBL" id="KZ819364">
    <property type="protein sequence ID" value="PWN44019.1"/>
    <property type="molecule type" value="Genomic_DNA"/>
</dbReference>
<dbReference type="AlphaFoldDB" id="A0A316W2V0"/>
<sequence length="85" mass="9288">MWVRAARAARLPPSLPLALLLLSDEALAYDLGFGKGFRGQESSDSKDLTSRVGVGKDIRLGHREETSCARDPGGSTFAISYWYTQ</sequence>
<keyword evidence="3" id="KW-1185">Reference proteome</keyword>
<evidence type="ECO:0000313" key="3">
    <source>
        <dbReference type="Proteomes" id="UP000245783"/>
    </source>
</evidence>
<name>A0A316W2V0_9BASI</name>
<accession>A0A316W2V0</accession>
<reference evidence="2 3" key="1">
    <citation type="journal article" date="2018" name="Mol. Biol. Evol.">
        <title>Broad Genomic Sampling Reveals a Smut Pathogenic Ancestry of the Fungal Clade Ustilaginomycotina.</title>
        <authorList>
            <person name="Kijpornyongpan T."/>
            <person name="Mondo S.J."/>
            <person name="Barry K."/>
            <person name="Sandor L."/>
            <person name="Lee J."/>
            <person name="Lipzen A."/>
            <person name="Pangilinan J."/>
            <person name="LaButti K."/>
            <person name="Hainaut M."/>
            <person name="Henrissat B."/>
            <person name="Grigoriev I.V."/>
            <person name="Spatafora J.W."/>
            <person name="Aime M.C."/>
        </authorList>
    </citation>
    <scope>NUCLEOTIDE SEQUENCE [LARGE SCALE GENOMIC DNA]</scope>
    <source>
        <strain evidence="2 3">MCA 4658</strain>
    </source>
</reference>
<feature type="chain" id="PRO_5016444429" evidence="1">
    <location>
        <begin position="29"/>
        <end position="85"/>
    </location>
</feature>
<proteinExistence type="predicted"/>
<dbReference type="GeneID" id="37035291"/>
<evidence type="ECO:0000256" key="1">
    <source>
        <dbReference type="SAM" id="SignalP"/>
    </source>
</evidence>
<protein>
    <submittedName>
        <fullName evidence="2">Uncharacterized protein</fullName>
    </submittedName>
</protein>